<dbReference type="AlphaFoldDB" id="A0A832ZYW1"/>
<dbReference type="SUPFAM" id="SSF75169">
    <property type="entry name" value="DsrEFH-like"/>
    <property type="match status" value="1"/>
</dbReference>
<comment type="caution">
    <text evidence="1">The sequence shown here is derived from an EMBL/GenBank/DDBJ whole genome shotgun (WGS) entry which is preliminary data.</text>
</comment>
<evidence type="ECO:0000313" key="1">
    <source>
        <dbReference type="EMBL" id="HIQ29881.1"/>
    </source>
</evidence>
<proteinExistence type="predicted"/>
<dbReference type="EMBL" id="DQVM01000095">
    <property type="protein sequence ID" value="HIQ29881.1"/>
    <property type="molecule type" value="Genomic_DNA"/>
</dbReference>
<sequence length="119" mass="13196">MLMAGKLLVVITSGWDSFERARQGLRIARNLVKGRMVDEVGILFVGPGVTLLDTSVENYGVVERFLKELKEYGVLPRVCHGNLKVYGLENRFDKQLVVADDAATVVAEHISRGFTIATF</sequence>
<evidence type="ECO:0000313" key="2">
    <source>
        <dbReference type="Proteomes" id="UP000608579"/>
    </source>
</evidence>
<dbReference type="Gene3D" id="3.40.1260.10">
    <property type="entry name" value="DsrEFH-like"/>
    <property type="match status" value="1"/>
</dbReference>
<dbReference type="InterPro" id="IPR027396">
    <property type="entry name" value="DsrEFH-like"/>
</dbReference>
<dbReference type="Proteomes" id="UP000608579">
    <property type="component" value="Unassembled WGS sequence"/>
</dbReference>
<evidence type="ECO:0008006" key="3">
    <source>
        <dbReference type="Google" id="ProtNLM"/>
    </source>
</evidence>
<name>A0A832ZYW1_CALS0</name>
<protein>
    <recommendedName>
        <fullName evidence="3">DsrE family protein</fullName>
    </recommendedName>
</protein>
<accession>A0A832ZYW1</accession>
<organism evidence="1 2">
    <name type="scientific">Caldiarchaeum subterraneum</name>
    <dbReference type="NCBI Taxonomy" id="311458"/>
    <lineage>
        <taxon>Archaea</taxon>
        <taxon>Nitrososphaerota</taxon>
        <taxon>Candidatus Caldarchaeales</taxon>
        <taxon>Candidatus Caldarchaeaceae</taxon>
        <taxon>Candidatus Caldarchaeum</taxon>
    </lineage>
</organism>
<reference evidence="1" key="1">
    <citation type="journal article" date="2020" name="ISME J.">
        <title>Gammaproteobacteria mediating utilization of methyl-, sulfur- and petroleum organic compounds in deep ocean hydrothermal plumes.</title>
        <authorList>
            <person name="Zhou Z."/>
            <person name="Liu Y."/>
            <person name="Pan J."/>
            <person name="Cron B.R."/>
            <person name="Toner B.M."/>
            <person name="Anantharaman K."/>
            <person name="Breier J.A."/>
            <person name="Dick G.J."/>
            <person name="Li M."/>
        </authorList>
    </citation>
    <scope>NUCLEOTIDE SEQUENCE</scope>
    <source>
        <strain evidence="1">SZUA-1515</strain>
    </source>
</reference>
<gene>
    <name evidence="1" type="ORF">EYH45_04885</name>
</gene>